<proteinExistence type="predicted"/>
<reference evidence="1 2" key="1">
    <citation type="journal article" date="2012" name="PLoS Pathog.">
        <title>Diverse lifestyles and strategies of plant pathogenesis encoded in the genomes of eighteen Dothideomycetes fungi.</title>
        <authorList>
            <person name="Ohm R.A."/>
            <person name="Feau N."/>
            <person name="Henrissat B."/>
            <person name="Schoch C.L."/>
            <person name="Horwitz B.A."/>
            <person name="Barry K.W."/>
            <person name="Condon B.J."/>
            <person name="Copeland A.C."/>
            <person name="Dhillon B."/>
            <person name="Glaser F."/>
            <person name="Hesse C.N."/>
            <person name="Kosti I."/>
            <person name="LaButti K."/>
            <person name="Lindquist E.A."/>
            <person name="Lucas S."/>
            <person name="Salamov A.A."/>
            <person name="Bradshaw R.E."/>
            <person name="Ciuffetti L."/>
            <person name="Hamelin R.C."/>
            <person name="Kema G.H.J."/>
            <person name="Lawrence C."/>
            <person name="Scott J.A."/>
            <person name="Spatafora J.W."/>
            <person name="Turgeon B.G."/>
            <person name="de Wit P.J.G.M."/>
            <person name="Zhong S."/>
            <person name="Goodwin S.B."/>
            <person name="Grigoriev I.V."/>
        </authorList>
    </citation>
    <scope>NUCLEOTIDE SEQUENCE [LARGE SCALE GENOMIC DNA]</scope>
    <source>
        <strain evidence="1 2">UAMH 10762</strain>
    </source>
</reference>
<dbReference type="EMBL" id="KB445555">
    <property type="protein sequence ID" value="EMC96785.1"/>
    <property type="molecule type" value="Genomic_DNA"/>
</dbReference>
<evidence type="ECO:0000313" key="2">
    <source>
        <dbReference type="Proteomes" id="UP000011761"/>
    </source>
</evidence>
<organism evidence="1 2">
    <name type="scientific">Baudoinia panamericana (strain UAMH 10762)</name>
    <name type="common">Angels' share fungus</name>
    <name type="synonym">Baudoinia compniacensis (strain UAMH 10762)</name>
    <dbReference type="NCBI Taxonomy" id="717646"/>
    <lineage>
        <taxon>Eukaryota</taxon>
        <taxon>Fungi</taxon>
        <taxon>Dikarya</taxon>
        <taxon>Ascomycota</taxon>
        <taxon>Pezizomycotina</taxon>
        <taxon>Dothideomycetes</taxon>
        <taxon>Dothideomycetidae</taxon>
        <taxon>Mycosphaerellales</taxon>
        <taxon>Teratosphaeriaceae</taxon>
        <taxon>Baudoinia</taxon>
    </lineage>
</organism>
<protein>
    <submittedName>
        <fullName evidence="1">Uncharacterized protein</fullName>
    </submittedName>
</protein>
<dbReference type="Proteomes" id="UP000011761">
    <property type="component" value="Unassembled WGS sequence"/>
</dbReference>
<evidence type="ECO:0000313" key="1">
    <source>
        <dbReference type="EMBL" id="EMC96785.1"/>
    </source>
</evidence>
<dbReference type="KEGG" id="bcom:BAUCODRAFT_34179"/>
<name>M2NCY0_BAUPA</name>
<dbReference type="GeneID" id="19112352"/>
<dbReference type="RefSeq" id="XP_007676177.1">
    <property type="nucleotide sequence ID" value="XM_007677987.1"/>
</dbReference>
<accession>M2NCY0</accession>
<dbReference type="HOGENOM" id="CLU_3105986_0_0_1"/>
<gene>
    <name evidence="1" type="ORF">BAUCODRAFT_34179</name>
</gene>
<keyword evidence="2" id="KW-1185">Reference proteome</keyword>
<dbReference type="AlphaFoldDB" id="M2NCY0"/>
<sequence>MNRKADLDKPYVIPENGFAQSAPVEPKDHRICFAEVFPGPSQYRRQTWRRS</sequence>